<name>A0A7X0DCS1_9HYPH</name>
<sequence length="311" mass="34153">MVAFFYGFAVDGMGRADRSRSELEALQSELAELEGVIAQAAQAVSTIARARAIPALDDPLPGSAGTLADGWSSTGPRIAAKLSALSTRIDAAMAPLEDEPQRTLKERVWIALVSLFSLRWTRPAKVPADELSTVLADLDVLQSLLITYRERLVAVRHSVEADLIDLSGHRAMLADRLAEHGAAQGEPITGTAVEVETRLQSIQDLTIELNRQVNDANILLNKLAIEAERAILLKDVLSPDNPELLVRQEWPVLPHLAPLMGLREKDMLSSVEIDRRKQKIDARFSERFAMNRSPAERAGHGRPLEPEVHHA</sequence>
<comment type="caution">
    <text evidence="3">The sequence shown here is derived from an EMBL/GenBank/DDBJ whole genome shotgun (WGS) entry which is preliminary data.</text>
</comment>
<reference evidence="3 4" key="1">
    <citation type="submission" date="2020-08" db="EMBL/GenBank/DDBJ databases">
        <title>Genomic Encyclopedia of Type Strains, Phase IV (KMG-IV): sequencing the most valuable type-strain genomes for metagenomic binning, comparative biology and taxonomic classification.</title>
        <authorList>
            <person name="Goeker M."/>
        </authorList>
    </citation>
    <scope>NUCLEOTIDE SEQUENCE [LARGE SCALE GENOMIC DNA]</scope>
    <source>
        <strain evidence="3 4">DSM 102134</strain>
    </source>
</reference>
<gene>
    <name evidence="3" type="ORF">HNQ75_000372</name>
</gene>
<accession>A0A7X0DCS1</accession>
<evidence type="ECO:0000313" key="3">
    <source>
        <dbReference type="EMBL" id="MBB6178429.1"/>
    </source>
</evidence>
<evidence type="ECO:0000256" key="1">
    <source>
        <dbReference type="SAM" id="Coils"/>
    </source>
</evidence>
<keyword evidence="4" id="KW-1185">Reference proteome</keyword>
<feature type="coiled-coil region" evidence="1">
    <location>
        <begin position="16"/>
        <end position="43"/>
    </location>
</feature>
<evidence type="ECO:0000313" key="4">
    <source>
        <dbReference type="Proteomes" id="UP000535501"/>
    </source>
</evidence>
<proteinExistence type="predicted"/>
<keyword evidence="1" id="KW-0175">Coiled coil</keyword>
<evidence type="ECO:0000256" key="2">
    <source>
        <dbReference type="SAM" id="MobiDB-lite"/>
    </source>
</evidence>
<dbReference type="EMBL" id="JACHEJ010000001">
    <property type="protein sequence ID" value="MBB6178429.1"/>
    <property type="molecule type" value="Genomic_DNA"/>
</dbReference>
<dbReference type="AlphaFoldDB" id="A0A7X0DCS1"/>
<organism evidence="3 4">
    <name type="scientific">Pseudorhizobium flavum</name>
    <dbReference type="NCBI Taxonomy" id="1335061"/>
    <lineage>
        <taxon>Bacteria</taxon>
        <taxon>Pseudomonadati</taxon>
        <taxon>Pseudomonadota</taxon>
        <taxon>Alphaproteobacteria</taxon>
        <taxon>Hyphomicrobiales</taxon>
        <taxon>Rhizobiaceae</taxon>
        <taxon>Rhizobium/Agrobacterium group</taxon>
        <taxon>Pseudorhizobium</taxon>
    </lineage>
</organism>
<protein>
    <submittedName>
        <fullName evidence="3">Uncharacterized protein</fullName>
    </submittedName>
</protein>
<dbReference type="Proteomes" id="UP000535501">
    <property type="component" value="Unassembled WGS sequence"/>
</dbReference>
<dbReference type="RefSeq" id="WP_077546780.1">
    <property type="nucleotide sequence ID" value="NZ_CANLQM010000001.1"/>
</dbReference>
<feature type="compositionally biased region" description="Basic and acidic residues" evidence="2">
    <location>
        <begin position="294"/>
        <end position="311"/>
    </location>
</feature>
<feature type="region of interest" description="Disordered" evidence="2">
    <location>
        <begin position="291"/>
        <end position="311"/>
    </location>
</feature>